<comment type="cofactor">
    <cofactor evidence="1">
        <name>FMN</name>
        <dbReference type="ChEBI" id="CHEBI:58210"/>
    </cofactor>
</comment>
<organism evidence="16">
    <name type="scientific">Amphimedon queenslandica</name>
    <name type="common">Sponge</name>
    <dbReference type="NCBI Taxonomy" id="400682"/>
    <lineage>
        <taxon>Eukaryota</taxon>
        <taxon>Metazoa</taxon>
        <taxon>Porifera</taxon>
        <taxon>Demospongiae</taxon>
        <taxon>Heteroscleromorpha</taxon>
        <taxon>Haplosclerida</taxon>
        <taxon>Niphatidae</taxon>
        <taxon>Amphimedon</taxon>
    </lineage>
</organism>
<dbReference type="KEGG" id="aqu:100633889"/>
<dbReference type="Gene3D" id="3.20.20.70">
    <property type="entry name" value="Aldolase class I"/>
    <property type="match status" value="1"/>
</dbReference>
<name>A0A1X7V7N5_AMPQE</name>
<evidence type="ECO:0000256" key="12">
    <source>
        <dbReference type="ARBA" id="ARBA00048934"/>
    </source>
</evidence>
<dbReference type="InParanoid" id="A0A1X7V7N5"/>
<evidence type="ECO:0000256" key="1">
    <source>
        <dbReference type="ARBA" id="ARBA00001917"/>
    </source>
</evidence>
<dbReference type="InterPro" id="IPR013785">
    <property type="entry name" value="Aldolase_TIM"/>
</dbReference>
<dbReference type="GO" id="GO:0050660">
    <property type="term" value="F:flavin adenine dinucleotide binding"/>
    <property type="evidence" value="ECO:0007669"/>
    <property type="project" value="InterPro"/>
</dbReference>
<keyword evidence="7" id="KW-0520">NAD</keyword>
<evidence type="ECO:0000256" key="2">
    <source>
        <dbReference type="ARBA" id="ARBA00022630"/>
    </source>
</evidence>
<comment type="catalytic activity">
    <reaction evidence="10">
        <text>5,6-dihydrouridine(17) in tRNA + NAD(+) = uridine(17) in tRNA + NADH + H(+)</text>
        <dbReference type="Rhea" id="RHEA:53372"/>
        <dbReference type="Rhea" id="RHEA-COMP:13541"/>
        <dbReference type="Rhea" id="RHEA-COMP:13542"/>
        <dbReference type="ChEBI" id="CHEBI:15378"/>
        <dbReference type="ChEBI" id="CHEBI:57540"/>
        <dbReference type="ChEBI" id="CHEBI:57945"/>
        <dbReference type="ChEBI" id="CHEBI:65315"/>
        <dbReference type="ChEBI" id="CHEBI:74443"/>
        <dbReference type="EC" id="1.3.1.88"/>
    </reaction>
    <physiologicalReaction direction="right-to-left" evidence="10">
        <dbReference type="Rhea" id="RHEA:53374"/>
    </physiologicalReaction>
</comment>
<sequence>MAARSGVKKNGFQFWKEDLGSPKLIVAPMVDQSELAWRLFSRQHGAELCYTPMMHASLFRQSPKYRRENFATCAEDRPLIAQFCANDPQVLLEAARYVEEDCDAVDINLGCPQTIAKRGHYGAFLQDEWDLIAKMVNLLHCELSVPVTCKIRVFEDIDKTVRYAKMLESAGCQLLTVHGRTRSQKGMLTGIASWEHIKAVKENLSIPVFANGNIRFLDDVKKCLDETRVEGVMSAEGNLFNPGLFHGEQLACWSAVDEYLSWVKLYPPSISIVRGHLFKLWHHVLQTPGYDHFRDKIATAKTIEGFELVSSELKSLLLSNITEEELKSEYSCTIGSIPYWRCQPYVRPSCDMKRSRAADGPSDNGGQATPANRKKKRKKVSDSSPLTGNKEGSVKKQWMLCVLCRTHPMGLKCVNKLCKRCCKIKSAHDLIDCTGHRLLFKTKFEKMKEQQQDQSVQIEELATVT</sequence>
<keyword evidence="3" id="KW-0288">FMN</keyword>
<keyword evidence="5" id="KW-0521">NADP</keyword>
<dbReference type="Proteomes" id="UP000007879">
    <property type="component" value="Unassembled WGS sequence"/>
</dbReference>
<dbReference type="PROSITE" id="PS01136">
    <property type="entry name" value="UPF0034"/>
    <property type="match status" value="1"/>
</dbReference>
<evidence type="ECO:0000256" key="8">
    <source>
        <dbReference type="ARBA" id="ARBA00038313"/>
    </source>
</evidence>
<evidence type="ECO:0000256" key="4">
    <source>
        <dbReference type="ARBA" id="ARBA00022694"/>
    </source>
</evidence>
<dbReference type="EnsemblMetazoa" id="Aqu2.1.36011_001">
    <property type="protein sequence ID" value="Aqu2.1.36011_001"/>
    <property type="gene ID" value="Aqu2.1.36011"/>
</dbReference>
<evidence type="ECO:0000313" key="17">
    <source>
        <dbReference type="Proteomes" id="UP000007879"/>
    </source>
</evidence>
<comment type="similarity">
    <text evidence="8">Belongs to the Dus family. Dus1 subfamily.</text>
</comment>
<gene>
    <name evidence="16" type="primary">100633889</name>
</gene>
<dbReference type="EC" id="1.3.1.88" evidence="9"/>
<reference evidence="16" key="2">
    <citation type="submission" date="2017-05" db="UniProtKB">
        <authorList>
            <consortium name="EnsemblMetazoa"/>
        </authorList>
    </citation>
    <scope>IDENTIFICATION</scope>
</reference>
<keyword evidence="6" id="KW-0560">Oxidoreductase</keyword>
<comment type="catalytic activity">
    <reaction evidence="13">
        <text>5,6-dihydrouridine(17) in tRNA + NADP(+) = uridine(17) in tRNA + NADPH + H(+)</text>
        <dbReference type="Rhea" id="RHEA:53368"/>
        <dbReference type="Rhea" id="RHEA-COMP:13541"/>
        <dbReference type="Rhea" id="RHEA-COMP:13542"/>
        <dbReference type="ChEBI" id="CHEBI:15378"/>
        <dbReference type="ChEBI" id="CHEBI:57783"/>
        <dbReference type="ChEBI" id="CHEBI:58349"/>
        <dbReference type="ChEBI" id="CHEBI:65315"/>
        <dbReference type="ChEBI" id="CHEBI:74443"/>
        <dbReference type="EC" id="1.3.1.88"/>
    </reaction>
    <physiologicalReaction direction="right-to-left" evidence="13">
        <dbReference type="Rhea" id="RHEA:53370"/>
    </physiologicalReaction>
</comment>
<evidence type="ECO:0000256" key="9">
    <source>
        <dbReference type="ARBA" id="ARBA00038890"/>
    </source>
</evidence>
<evidence type="ECO:0000256" key="13">
    <source>
        <dbReference type="ARBA" id="ARBA00049467"/>
    </source>
</evidence>
<dbReference type="EnsemblMetazoa" id="XM_003385417.3">
    <property type="protein sequence ID" value="XP_003385465.3"/>
    <property type="gene ID" value="LOC100633889"/>
</dbReference>
<evidence type="ECO:0000256" key="3">
    <source>
        <dbReference type="ARBA" id="ARBA00022643"/>
    </source>
</evidence>
<proteinExistence type="inferred from homology"/>
<dbReference type="PANTHER" id="PTHR11082:SF5">
    <property type="entry name" value="TRNA-DIHYDROURIDINE(16_17) SYNTHASE [NAD(P)(+)]-LIKE"/>
    <property type="match status" value="1"/>
</dbReference>
<comment type="catalytic activity">
    <reaction evidence="12">
        <text>5,6-dihydrouridine(16) in tRNA + NAD(+) = uridine(16) in tRNA + NADH + H(+)</text>
        <dbReference type="Rhea" id="RHEA:53380"/>
        <dbReference type="Rhea" id="RHEA-COMP:13543"/>
        <dbReference type="Rhea" id="RHEA-COMP:13544"/>
        <dbReference type="ChEBI" id="CHEBI:15378"/>
        <dbReference type="ChEBI" id="CHEBI:57540"/>
        <dbReference type="ChEBI" id="CHEBI:57945"/>
        <dbReference type="ChEBI" id="CHEBI:65315"/>
        <dbReference type="ChEBI" id="CHEBI:74443"/>
        <dbReference type="EC" id="1.3.1.88"/>
    </reaction>
    <physiologicalReaction direction="right-to-left" evidence="12">
        <dbReference type="Rhea" id="RHEA:53382"/>
    </physiologicalReaction>
</comment>
<evidence type="ECO:0000256" key="14">
    <source>
        <dbReference type="SAM" id="MobiDB-lite"/>
    </source>
</evidence>
<feature type="region of interest" description="Disordered" evidence="14">
    <location>
        <begin position="353"/>
        <end position="391"/>
    </location>
</feature>
<dbReference type="Pfam" id="PF01207">
    <property type="entry name" value="Dus"/>
    <property type="match status" value="1"/>
</dbReference>
<dbReference type="eggNOG" id="KOG2335">
    <property type="taxonomic scope" value="Eukaryota"/>
</dbReference>
<dbReference type="InterPro" id="IPR035587">
    <property type="entry name" value="DUS-like_FMN-bd"/>
</dbReference>
<evidence type="ECO:0000256" key="6">
    <source>
        <dbReference type="ARBA" id="ARBA00023002"/>
    </source>
</evidence>
<dbReference type="CDD" id="cd02801">
    <property type="entry name" value="DUS_like_FMN"/>
    <property type="match status" value="1"/>
</dbReference>
<keyword evidence="2" id="KW-0285">Flavoprotein</keyword>
<keyword evidence="4" id="KW-0819">tRNA processing</keyword>
<accession>A0A1X7V7N5</accession>
<dbReference type="STRING" id="400682.A0A1X7V7N5"/>
<protein>
    <recommendedName>
        <fullName evidence="9">tRNA-dihydrouridine(16/17) synthase [NAD(P)(+)]</fullName>
        <ecNumber evidence="9">1.3.1.88</ecNumber>
    </recommendedName>
</protein>
<keyword evidence="17" id="KW-1185">Reference proteome</keyword>
<evidence type="ECO:0000256" key="5">
    <source>
        <dbReference type="ARBA" id="ARBA00022857"/>
    </source>
</evidence>
<reference evidence="17" key="1">
    <citation type="journal article" date="2010" name="Nature">
        <title>The Amphimedon queenslandica genome and the evolution of animal complexity.</title>
        <authorList>
            <person name="Srivastava M."/>
            <person name="Simakov O."/>
            <person name="Chapman J."/>
            <person name="Fahey B."/>
            <person name="Gauthier M.E."/>
            <person name="Mitros T."/>
            <person name="Richards G.S."/>
            <person name="Conaco C."/>
            <person name="Dacre M."/>
            <person name="Hellsten U."/>
            <person name="Larroux C."/>
            <person name="Putnam N.H."/>
            <person name="Stanke M."/>
            <person name="Adamska M."/>
            <person name="Darling A."/>
            <person name="Degnan S.M."/>
            <person name="Oakley T.H."/>
            <person name="Plachetzki D.C."/>
            <person name="Zhai Y."/>
            <person name="Adamski M."/>
            <person name="Calcino A."/>
            <person name="Cummins S.F."/>
            <person name="Goodstein D.M."/>
            <person name="Harris C."/>
            <person name="Jackson D.J."/>
            <person name="Leys S.P."/>
            <person name="Shu S."/>
            <person name="Woodcroft B.J."/>
            <person name="Vervoort M."/>
            <person name="Kosik K.S."/>
            <person name="Manning G."/>
            <person name="Degnan B.M."/>
            <person name="Rokhsar D.S."/>
        </authorList>
    </citation>
    <scope>NUCLEOTIDE SEQUENCE [LARGE SCALE GENOMIC DNA]</scope>
</reference>
<dbReference type="SUPFAM" id="SSF51395">
    <property type="entry name" value="FMN-linked oxidoreductases"/>
    <property type="match status" value="1"/>
</dbReference>
<dbReference type="PANTHER" id="PTHR11082">
    <property type="entry name" value="TRNA-DIHYDROURIDINE SYNTHASE"/>
    <property type="match status" value="1"/>
</dbReference>
<evidence type="ECO:0000256" key="11">
    <source>
        <dbReference type="ARBA" id="ARBA00047652"/>
    </source>
</evidence>
<feature type="domain" description="DUS-like FMN-binding" evidence="15">
    <location>
        <begin position="26"/>
        <end position="300"/>
    </location>
</feature>
<dbReference type="OMA" id="ISPPVWQ"/>
<dbReference type="AlphaFoldDB" id="A0A1X7V7N5"/>
<evidence type="ECO:0000259" key="15">
    <source>
        <dbReference type="Pfam" id="PF01207"/>
    </source>
</evidence>
<dbReference type="GO" id="GO:0017150">
    <property type="term" value="F:tRNA dihydrouridine synthase activity"/>
    <property type="evidence" value="ECO:0007669"/>
    <property type="project" value="InterPro"/>
</dbReference>
<dbReference type="InterPro" id="IPR018517">
    <property type="entry name" value="tRNA_hU_synthase_CS"/>
</dbReference>
<dbReference type="OrthoDB" id="272303at2759"/>
<evidence type="ECO:0000256" key="10">
    <source>
        <dbReference type="ARBA" id="ARBA00047287"/>
    </source>
</evidence>
<evidence type="ECO:0000313" key="16">
    <source>
        <dbReference type="EnsemblMetazoa" id="Aqu2.1.36011_001"/>
    </source>
</evidence>
<evidence type="ECO:0000256" key="7">
    <source>
        <dbReference type="ARBA" id="ARBA00023027"/>
    </source>
</evidence>
<comment type="catalytic activity">
    <reaction evidence="11">
        <text>5,6-dihydrouridine(16) in tRNA + NADP(+) = uridine(16) in tRNA + NADPH + H(+)</text>
        <dbReference type="Rhea" id="RHEA:53376"/>
        <dbReference type="Rhea" id="RHEA-COMP:13543"/>
        <dbReference type="Rhea" id="RHEA-COMP:13544"/>
        <dbReference type="ChEBI" id="CHEBI:15378"/>
        <dbReference type="ChEBI" id="CHEBI:57783"/>
        <dbReference type="ChEBI" id="CHEBI:58349"/>
        <dbReference type="ChEBI" id="CHEBI:65315"/>
        <dbReference type="ChEBI" id="CHEBI:74443"/>
        <dbReference type="EC" id="1.3.1.88"/>
    </reaction>
    <physiologicalReaction direction="right-to-left" evidence="11">
        <dbReference type="Rhea" id="RHEA:53378"/>
    </physiologicalReaction>
</comment>